<evidence type="ECO:0000313" key="3">
    <source>
        <dbReference type="Proteomes" id="UP000185781"/>
    </source>
</evidence>
<gene>
    <name evidence="2" type="ORF">SAMN05421785_101530</name>
</gene>
<dbReference type="InterPro" id="IPR050248">
    <property type="entry name" value="Polysacc_deacetylase_ArnD"/>
</dbReference>
<organism evidence="2 3">
    <name type="scientific">Chryseobacterium gambrini</name>
    <dbReference type="NCBI Taxonomy" id="373672"/>
    <lineage>
        <taxon>Bacteria</taxon>
        <taxon>Pseudomonadati</taxon>
        <taxon>Bacteroidota</taxon>
        <taxon>Flavobacteriia</taxon>
        <taxon>Flavobacteriales</taxon>
        <taxon>Weeksellaceae</taxon>
        <taxon>Chryseobacterium group</taxon>
        <taxon>Chryseobacterium</taxon>
    </lineage>
</organism>
<feature type="domain" description="NodB homology" evidence="1">
    <location>
        <begin position="93"/>
        <end position="314"/>
    </location>
</feature>
<dbReference type="AlphaFoldDB" id="A0A1N7KJ31"/>
<dbReference type="PANTHER" id="PTHR10587">
    <property type="entry name" value="GLYCOSYL TRANSFERASE-RELATED"/>
    <property type="match status" value="1"/>
</dbReference>
<reference evidence="2 3" key="1">
    <citation type="submission" date="2017-01" db="EMBL/GenBank/DDBJ databases">
        <authorList>
            <person name="Mah S.A."/>
            <person name="Swanson W.J."/>
            <person name="Moy G.W."/>
            <person name="Vacquier V.D."/>
        </authorList>
    </citation>
    <scope>NUCLEOTIDE SEQUENCE [LARGE SCALE GENOMIC DNA]</scope>
    <source>
        <strain evidence="2 3">DSM 18014</strain>
    </source>
</reference>
<dbReference type="Pfam" id="PF01522">
    <property type="entry name" value="Polysacc_deac_1"/>
    <property type="match status" value="1"/>
</dbReference>
<dbReference type="GO" id="GO:0005975">
    <property type="term" value="P:carbohydrate metabolic process"/>
    <property type="evidence" value="ECO:0007669"/>
    <property type="project" value="InterPro"/>
</dbReference>
<dbReference type="PROSITE" id="PS51677">
    <property type="entry name" value="NODB"/>
    <property type="match status" value="1"/>
</dbReference>
<accession>A0A1N7KJ31</accession>
<dbReference type="EMBL" id="FTOV01000001">
    <property type="protein sequence ID" value="SIS61567.1"/>
    <property type="molecule type" value="Genomic_DNA"/>
</dbReference>
<dbReference type="GO" id="GO:0016810">
    <property type="term" value="F:hydrolase activity, acting on carbon-nitrogen (but not peptide) bonds"/>
    <property type="evidence" value="ECO:0007669"/>
    <property type="project" value="InterPro"/>
</dbReference>
<evidence type="ECO:0000259" key="1">
    <source>
        <dbReference type="PROSITE" id="PS51677"/>
    </source>
</evidence>
<dbReference type="InterPro" id="IPR011330">
    <property type="entry name" value="Glyco_hydro/deAcase_b/a-brl"/>
</dbReference>
<dbReference type="STRING" id="373672.SAMN05421785_101530"/>
<proteinExistence type="predicted"/>
<dbReference type="SUPFAM" id="SSF88713">
    <property type="entry name" value="Glycoside hydrolase/deacetylase"/>
    <property type="match status" value="1"/>
</dbReference>
<protein>
    <submittedName>
        <fullName evidence="2">Peptidoglycan/xylan/chitin deacetylase, PgdA/CDA1 family</fullName>
    </submittedName>
</protein>
<dbReference type="PANTHER" id="PTHR10587:SF125">
    <property type="entry name" value="POLYSACCHARIDE DEACETYLASE YHEN-RELATED"/>
    <property type="match status" value="1"/>
</dbReference>
<name>A0A1N7KJ31_9FLAO</name>
<evidence type="ECO:0000313" key="2">
    <source>
        <dbReference type="EMBL" id="SIS61567.1"/>
    </source>
</evidence>
<sequence length="314" mass="36290">MKFGVIFVKNNLEKLTIFNNKIPLNFMTKTFAEKSKNKTFLGMLALVSATSILFNNCNQKKDKKESEKLIPKDHPVAKIVPKLDDENVPSDKRVIYLTFDDGPNRGTENLLKILHKRNICATAFLVGKHAYGSKKQQEDLELLRKDHLIELANHSFTHAHNKYTDFYKNPTGVVEDFNAAKDSLKLYDKIARTPGRNIWRLNNITVTDLKSSTEAADKLKQAGYKVIGWDLEWKPTNKMALKGKHEEMLKKVDSIFFNDLEKTSRHLVFLTHDQYLTDADSINELDLFIEKLQKSNRFVFRKISEYPKINEVLN</sequence>
<dbReference type="InterPro" id="IPR002509">
    <property type="entry name" value="NODB_dom"/>
</dbReference>
<dbReference type="Proteomes" id="UP000185781">
    <property type="component" value="Unassembled WGS sequence"/>
</dbReference>
<dbReference type="Gene3D" id="3.20.20.370">
    <property type="entry name" value="Glycoside hydrolase/deacetylase"/>
    <property type="match status" value="1"/>
</dbReference>